<evidence type="ECO:0000313" key="4">
    <source>
        <dbReference type="EMBL" id="KAA8519018.1"/>
    </source>
</evidence>
<keyword evidence="3" id="KW-0812">Transmembrane</keyword>
<evidence type="ECO:0000256" key="2">
    <source>
        <dbReference type="SAM" id="MobiDB-lite"/>
    </source>
</evidence>
<organism evidence="4 5">
    <name type="scientific">Nyssa sinensis</name>
    <dbReference type="NCBI Taxonomy" id="561372"/>
    <lineage>
        <taxon>Eukaryota</taxon>
        <taxon>Viridiplantae</taxon>
        <taxon>Streptophyta</taxon>
        <taxon>Embryophyta</taxon>
        <taxon>Tracheophyta</taxon>
        <taxon>Spermatophyta</taxon>
        <taxon>Magnoliopsida</taxon>
        <taxon>eudicotyledons</taxon>
        <taxon>Gunneridae</taxon>
        <taxon>Pentapetalae</taxon>
        <taxon>asterids</taxon>
        <taxon>Cornales</taxon>
        <taxon>Nyssaceae</taxon>
        <taxon>Nyssa</taxon>
    </lineage>
</organism>
<evidence type="ECO:0000256" key="3">
    <source>
        <dbReference type="SAM" id="Phobius"/>
    </source>
</evidence>
<keyword evidence="3" id="KW-0472">Membrane</keyword>
<feature type="compositionally biased region" description="Acidic residues" evidence="2">
    <location>
        <begin position="212"/>
        <end position="223"/>
    </location>
</feature>
<feature type="compositionally biased region" description="Acidic residues" evidence="2">
    <location>
        <begin position="285"/>
        <end position="303"/>
    </location>
</feature>
<dbReference type="PANTHER" id="PTHR33870">
    <property type="entry name" value="CARDIOMYOPATHY-ASSOCIATED PROTEIN"/>
    <property type="match status" value="1"/>
</dbReference>
<dbReference type="PANTHER" id="PTHR33870:SF4">
    <property type="entry name" value="CARDIOMYOPATHY-ASSOCIATED PROTEIN"/>
    <property type="match status" value="1"/>
</dbReference>
<sequence>MVFFLIFLYRSIPFLFSLLVTASPVLVCAAVLLGTLLSFGQPNIPEIEKEEKRTDEIVSLKTEVSRDAIVVEKDDSLAVERYIGKGRDVAEESVEETRSTASKFGDVDKDDHSLADGALLIGENSREIQFEKRVIEEAERELHDSGFEKKSKMKEELPCDEEVVENHYSPSEKVENKNVEVDLDTPAAESVDSLMEDNLVCSPISPWKKVDVEDEEADGEEASDSGSDRAESSSPDASIADIIPMLDELHPLLDEDAPQLAHMSHDGSDAASERSPKSSDGINVSDEDIENQEEDDDAEEEETQGGKEDGTKSAITWTEDDQKNLMDLGTSELERNQRLESLIARRRARKDLRMMAEKNLIDLESSDIQFNIAPISTTRRNPFDLPYDSNYNMGLPPIPGSAPSILLPRRNPFDLPYDSSEEKPDLMGDSFQQEFISFHPKETLFRRHESFNVGPSFFGPPKQEKQDIKLRPYFIPERMASEGTSYSSFQRQSSELIRKLLEDDFSQEELISNTELAPEHVGHGSESSEDIDSVLDQAEERGVGLNEVEIKLGDVEIHQEMEMSSSETGGVGTPAEHHTGEVHLNAGAVEHSSESGTSSLSEVNVKIFNAKEDERISNLEAREGNLTEESGISMQPMVEELDFKISSGLVDDSPYKEPVYDSSPPAVKKNLSSSSISSDLQVETSEMGLPLVLVKRTVSEVSNQSIENDMSGNEKMLAGPLQVLAVAENELGQEEVRERSVHDVLNFGFTHVDQNVDSANASLVPEFVVEHASINSEPSSDTQSVEDHPMCEDESHQREHEQVPPLSSDADIHVAVLKDVGENMDSAAFSSQDKSFGDLNLAAPEEEQPSLVVEQVSGTYQYTSSDTESIEEHSISKEVALQFEEKKVHLSSSDASFHVSIHEEADENLVSIHYQSVTEEKSMSELEKQLIELSSENPEELQEPSVIHAESIEEVIGTSNLHVSEVQEPNNNVSSNIYSPLTLDHTRFPTEVSETKSPTSLTDLTDNIVDGIEYEEQIQVLEHFDHPEEATGSHVDEQNIIEEADEMKEIDEGLLLELDTVAPIEVNEIKAVIDPENQKASRAEQEIDRYPEVEDASELQTSGTCYIEHVDLSVREFVHGEVDNPMGLKLVNNESPDFRINQNSIAEEINSEMTVVEARSVEDIDSIFKKTGPISMKSEVELGEFEMPHQGQIRDEINYGMPVLEAQSVEDISLAFKQISEEEIKKPVVIESLHAELIPEETKVRGFRIWDVAQRFNSDRDQFGVTSP</sequence>
<keyword evidence="1" id="KW-0175">Coiled coil</keyword>
<keyword evidence="3" id="KW-1133">Transmembrane helix</keyword>
<dbReference type="OrthoDB" id="1908091at2759"/>
<protein>
    <submittedName>
        <fullName evidence="4">Uncharacterized protein</fullName>
    </submittedName>
</protein>
<name>A0A5J4ZMY5_9ASTE</name>
<evidence type="ECO:0000256" key="1">
    <source>
        <dbReference type="SAM" id="Coils"/>
    </source>
</evidence>
<reference evidence="4 5" key="1">
    <citation type="submission" date="2019-09" db="EMBL/GenBank/DDBJ databases">
        <title>A chromosome-level genome assembly of the Chinese tupelo Nyssa sinensis.</title>
        <authorList>
            <person name="Yang X."/>
            <person name="Kang M."/>
            <person name="Yang Y."/>
            <person name="Xiong H."/>
            <person name="Wang M."/>
            <person name="Zhang Z."/>
            <person name="Wang Z."/>
            <person name="Wu H."/>
            <person name="Ma T."/>
            <person name="Liu J."/>
            <person name="Xi Z."/>
        </authorList>
    </citation>
    <scope>NUCLEOTIDE SEQUENCE [LARGE SCALE GENOMIC DNA]</scope>
    <source>
        <strain evidence="4">J267</strain>
        <tissue evidence="4">Leaf</tissue>
    </source>
</reference>
<feature type="region of interest" description="Disordered" evidence="2">
    <location>
        <begin position="206"/>
        <end position="329"/>
    </location>
</feature>
<accession>A0A5J4ZMY5</accession>
<feature type="region of interest" description="Disordered" evidence="2">
    <location>
        <begin position="146"/>
        <end position="177"/>
    </location>
</feature>
<feature type="compositionally biased region" description="Basic and acidic residues" evidence="2">
    <location>
        <begin position="146"/>
        <end position="157"/>
    </location>
</feature>
<feature type="coiled-coil region" evidence="1">
    <location>
        <begin position="916"/>
        <end position="943"/>
    </location>
</feature>
<dbReference type="Proteomes" id="UP000325577">
    <property type="component" value="Linkage Group LG7"/>
</dbReference>
<gene>
    <name evidence="4" type="ORF">F0562_016208</name>
</gene>
<dbReference type="EMBL" id="CM018050">
    <property type="protein sequence ID" value="KAA8519018.1"/>
    <property type="molecule type" value="Genomic_DNA"/>
</dbReference>
<evidence type="ECO:0000313" key="5">
    <source>
        <dbReference type="Proteomes" id="UP000325577"/>
    </source>
</evidence>
<proteinExistence type="predicted"/>
<keyword evidence="5" id="KW-1185">Reference proteome</keyword>
<feature type="region of interest" description="Disordered" evidence="2">
    <location>
        <begin position="775"/>
        <end position="806"/>
    </location>
</feature>
<feature type="compositionally biased region" description="Basic and acidic residues" evidence="2">
    <location>
        <begin position="263"/>
        <end position="277"/>
    </location>
</feature>
<dbReference type="AlphaFoldDB" id="A0A5J4ZMY5"/>
<feature type="compositionally biased region" description="Low complexity" evidence="2">
    <location>
        <begin position="232"/>
        <end position="244"/>
    </location>
</feature>
<feature type="compositionally biased region" description="Basic and acidic residues" evidence="2">
    <location>
        <begin position="785"/>
        <end position="802"/>
    </location>
</feature>
<feature type="transmembrane region" description="Helical" evidence="3">
    <location>
        <begin position="12"/>
        <end position="39"/>
    </location>
</feature>